<dbReference type="InterPro" id="IPR007076">
    <property type="entry name" value="TfoX_N"/>
</dbReference>
<dbReference type="Pfam" id="PF04993">
    <property type="entry name" value="TfoX_N"/>
    <property type="match status" value="1"/>
</dbReference>
<evidence type="ECO:0000313" key="2">
    <source>
        <dbReference type="EMBL" id="BBO74964.1"/>
    </source>
</evidence>
<dbReference type="EMBL" id="AP021875">
    <property type="protein sequence ID" value="BBO74964.1"/>
    <property type="molecule type" value="Genomic_DNA"/>
</dbReference>
<dbReference type="AlphaFoldDB" id="A0A5K7Z926"/>
<reference evidence="2 3" key="1">
    <citation type="submission" date="2019-11" db="EMBL/GenBank/DDBJ databases">
        <title>Comparative genomics of hydrocarbon-degrading Desulfosarcina strains.</title>
        <authorList>
            <person name="Watanabe M."/>
            <person name="Kojima H."/>
            <person name="Fukui M."/>
        </authorList>
    </citation>
    <scope>NUCLEOTIDE SEQUENCE [LARGE SCALE GENOMIC DNA]</scope>
    <source>
        <strain evidence="2 3">PP31</strain>
    </source>
</reference>
<protein>
    <submittedName>
        <fullName evidence="2">RNA methyltransferase</fullName>
    </submittedName>
</protein>
<keyword evidence="3" id="KW-1185">Reference proteome</keyword>
<sequence length="112" mass="12563">MAYNEHLAGKVEALLREKPGFTMKKMFGGVGFLLHGNMACGVLSNDLIVRVGPQNYEKYLTLPEAREFDTSGRPMKGWVMVSFEGENKKPDLEIWVQRSAEFALGLPPKCSR</sequence>
<dbReference type="Proteomes" id="UP000427769">
    <property type="component" value="Chromosome"/>
</dbReference>
<evidence type="ECO:0000259" key="1">
    <source>
        <dbReference type="Pfam" id="PF04993"/>
    </source>
</evidence>
<keyword evidence="2" id="KW-0489">Methyltransferase</keyword>
<organism evidence="2 3">
    <name type="scientific">Desulfosarcina widdelii</name>
    <dbReference type="NCBI Taxonomy" id="947919"/>
    <lineage>
        <taxon>Bacteria</taxon>
        <taxon>Pseudomonadati</taxon>
        <taxon>Thermodesulfobacteriota</taxon>
        <taxon>Desulfobacteria</taxon>
        <taxon>Desulfobacterales</taxon>
        <taxon>Desulfosarcinaceae</taxon>
        <taxon>Desulfosarcina</taxon>
    </lineage>
</organism>
<proteinExistence type="predicted"/>
<dbReference type="GO" id="GO:0032259">
    <property type="term" value="P:methylation"/>
    <property type="evidence" value="ECO:0007669"/>
    <property type="project" value="UniProtKB-KW"/>
</dbReference>
<dbReference type="GO" id="GO:0008168">
    <property type="term" value="F:methyltransferase activity"/>
    <property type="evidence" value="ECO:0007669"/>
    <property type="project" value="UniProtKB-KW"/>
</dbReference>
<dbReference type="OrthoDB" id="1524907at2"/>
<name>A0A5K7Z926_9BACT</name>
<dbReference type="RefSeq" id="WP_155303931.1">
    <property type="nucleotide sequence ID" value="NZ_AP021875.1"/>
</dbReference>
<keyword evidence="2" id="KW-0808">Transferase</keyword>
<evidence type="ECO:0000313" key="3">
    <source>
        <dbReference type="Proteomes" id="UP000427769"/>
    </source>
</evidence>
<dbReference type="KEGG" id="dwd:DSCW_23810"/>
<dbReference type="SUPFAM" id="SSF159894">
    <property type="entry name" value="YgaC/TfoX-N like"/>
    <property type="match status" value="1"/>
</dbReference>
<gene>
    <name evidence="2" type="ORF">DSCW_23810</name>
</gene>
<dbReference type="Gene3D" id="3.30.1460.30">
    <property type="entry name" value="YgaC/TfoX-N like chaperone"/>
    <property type="match status" value="1"/>
</dbReference>
<accession>A0A5K7Z926</accession>
<feature type="domain" description="TfoX N-terminal" evidence="1">
    <location>
        <begin position="15"/>
        <end position="103"/>
    </location>
</feature>